<comment type="subcellular location">
    <subcellularLocation>
        <location evidence="1">Cell envelope</location>
    </subcellularLocation>
</comment>
<dbReference type="InterPro" id="IPR028082">
    <property type="entry name" value="Peripla_BP_I"/>
</dbReference>
<evidence type="ECO:0000256" key="3">
    <source>
        <dbReference type="ARBA" id="ARBA00022729"/>
    </source>
</evidence>
<evidence type="ECO:0000256" key="2">
    <source>
        <dbReference type="ARBA" id="ARBA00007639"/>
    </source>
</evidence>
<feature type="domain" description="Periplasmic binding protein" evidence="4">
    <location>
        <begin position="107"/>
        <end position="367"/>
    </location>
</feature>
<accession>A0A381XJ85</accession>
<gene>
    <name evidence="5" type="ORF">METZ01_LOCUS117669</name>
</gene>
<dbReference type="Pfam" id="PF13407">
    <property type="entry name" value="Peripla_BP_4"/>
    <property type="match status" value="1"/>
</dbReference>
<dbReference type="GO" id="GO:0030313">
    <property type="term" value="C:cell envelope"/>
    <property type="evidence" value="ECO:0007669"/>
    <property type="project" value="UniProtKB-SubCell"/>
</dbReference>
<evidence type="ECO:0000313" key="5">
    <source>
        <dbReference type="EMBL" id="SVA64815.1"/>
    </source>
</evidence>
<dbReference type="Gene3D" id="3.40.50.2300">
    <property type="match status" value="2"/>
</dbReference>
<organism evidence="5">
    <name type="scientific">marine metagenome</name>
    <dbReference type="NCBI Taxonomy" id="408172"/>
    <lineage>
        <taxon>unclassified sequences</taxon>
        <taxon>metagenomes</taxon>
        <taxon>ecological metagenomes</taxon>
    </lineage>
</organism>
<sequence>MATKPLQLLSFMFNVIFSINYKLCHEYLKKIVTPFFLVTLLNIPSVSLNIAHADEANYWEQEVNVFNLSCTDGDIACWVDERNALEKLPLVMYAPLKLSEVEKKHHICVSFPHLKDSYWVGVAYGIISEGRRLGQKITLFEAGGYTNLATQLNQVDDCLTNKGDALIIGPISSNGNAKQIDLIRDKGIPVVVLVTGINTEVDANSLQSFVNMGYTSCKWVADQEKLKDGKTNIVWFPGPPGAGWSIASHQGCLSALEGTNIRILETNWGDTGKAIQLQLVEETLLNHASGPEPDFKYIVGTGTTIEAAVGALRARKLGNKINLVSTYYTPGIDMFIKRGLISMAPSDQMISQATIAVDQAVRLLEGKNMATSGRPEFNNTGRITEHVQQQILIVTPDISDQFNSSTTLAPKGWFPIFSVD</sequence>
<evidence type="ECO:0000259" key="4">
    <source>
        <dbReference type="Pfam" id="PF13407"/>
    </source>
</evidence>
<dbReference type="AlphaFoldDB" id="A0A381XJ85"/>
<comment type="similarity">
    <text evidence="2">Belongs to the bacterial solute-binding protein 2 family.</text>
</comment>
<dbReference type="PANTHER" id="PTHR46847">
    <property type="entry name" value="D-ALLOSE-BINDING PERIPLASMIC PROTEIN-RELATED"/>
    <property type="match status" value="1"/>
</dbReference>
<proteinExistence type="inferred from homology"/>
<dbReference type="GO" id="GO:0030246">
    <property type="term" value="F:carbohydrate binding"/>
    <property type="evidence" value="ECO:0007669"/>
    <property type="project" value="UniProtKB-ARBA"/>
</dbReference>
<reference evidence="5" key="1">
    <citation type="submission" date="2018-05" db="EMBL/GenBank/DDBJ databases">
        <authorList>
            <person name="Lanie J.A."/>
            <person name="Ng W.-L."/>
            <person name="Kazmierczak K.M."/>
            <person name="Andrzejewski T.M."/>
            <person name="Davidsen T.M."/>
            <person name="Wayne K.J."/>
            <person name="Tettelin H."/>
            <person name="Glass J.I."/>
            <person name="Rusch D."/>
            <person name="Podicherti R."/>
            <person name="Tsui H.-C.T."/>
            <person name="Winkler M.E."/>
        </authorList>
    </citation>
    <scope>NUCLEOTIDE SEQUENCE</scope>
</reference>
<dbReference type="InterPro" id="IPR025997">
    <property type="entry name" value="SBP_2_dom"/>
</dbReference>
<protein>
    <recommendedName>
        <fullName evidence="4">Periplasmic binding protein domain-containing protein</fullName>
    </recommendedName>
</protein>
<dbReference type="PANTHER" id="PTHR46847:SF1">
    <property type="entry name" value="D-ALLOSE-BINDING PERIPLASMIC PROTEIN-RELATED"/>
    <property type="match status" value="1"/>
</dbReference>
<evidence type="ECO:0000256" key="1">
    <source>
        <dbReference type="ARBA" id="ARBA00004196"/>
    </source>
</evidence>
<dbReference type="NCBIfam" id="NF008185">
    <property type="entry name" value="PRK10936.1"/>
    <property type="match status" value="1"/>
</dbReference>
<dbReference type="EMBL" id="UINC01015382">
    <property type="protein sequence ID" value="SVA64815.1"/>
    <property type="molecule type" value="Genomic_DNA"/>
</dbReference>
<keyword evidence="3" id="KW-0732">Signal</keyword>
<dbReference type="SUPFAM" id="SSF53822">
    <property type="entry name" value="Periplasmic binding protein-like I"/>
    <property type="match status" value="1"/>
</dbReference>
<name>A0A381XJ85_9ZZZZ</name>
<dbReference type="CDD" id="cd06306">
    <property type="entry name" value="PBP1_TorT-like"/>
    <property type="match status" value="1"/>
</dbReference>